<name>A0A8H7EA19_9EURO</name>
<organism evidence="1 2">
    <name type="scientific">Endocarpon pusillum</name>
    <dbReference type="NCBI Taxonomy" id="364733"/>
    <lineage>
        <taxon>Eukaryota</taxon>
        <taxon>Fungi</taxon>
        <taxon>Dikarya</taxon>
        <taxon>Ascomycota</taxon>
        <taxon>Pezizomycotina</taxon>
        <taxon>Eurotiomycetes</taxon>
        <taxon>Chaetothyriomycetidae</taxon>
        <taxon>Verrucariales</taxon>
        <taxon>Verrucariaceae</taxon>
        <taxon>Endocarpon</taxon>
    </lineage>
</organism>
<dbReference type="Proteomes" id="UP000606974">
    <property type="component" value="Unassembled WGS sequence"/>
</dbReference>
<sequence>MSSSDPVEGCLENKEYDMDFVFPVDRLQMAEMSGTNAHPLPNQLTEQKRGPLQAVAAKDIVSSIHIGIASPSKEFGYTKGEQLVRFAQSGRIIIFSIAKEIFLSQGILDERILPSQQQQQQQPTQCTIRDMPDEIIAKIANSCEHHDRVCLALSNKHLAEAISWLNTCPAGGLSITAKWSPTTAVFKRQNLLKRLNYHQSSPRLRYCAECKMLRATDPAFWRKQFEQLDSVYKAHLYRKICSLSVISLQTVAADDDLERILLAWRDGIPALADSKVVDCPTCVAHHSVYYDGWWMEKDSENRTSNIHYHGWWMEMGK</sequence>
<evidence type="ECO:0008006" key="3">
    <source>
        <dbReference type="Google" id="ProtNLM"/>
    </source>
</evidence>
<keyword evidence="2" id="KW-1185">Reference proteome</keyword>
<evidence type="ECO:0000313" key="2">
    <source>
        <dbReference type="Proteomes" id="UP000606974"/>
    </source>
</evidence>
<protein>
    <recommendedName>
        <fullName evidence="3">F-box domain-containing protein</fullName>
    </recommendedName>
</protein>
<dbReference type="AlphaFoldDB" id="A0A8H7EA19"/>
<comment type="caution">
    <text evidence="1">The sequence shown here is derived from an EMBL/GenBank/DDBJ whole genome shotgun (WGS) entry which is preliminary data.</text>
</comment>
<dbReference type="EMBL" id="JAACFV010000004">
    <property type="protein sequence ID" value="KAF7513808.1"/>
    <property type="molecule type" value="Genomic_DNA"/>
</dbReference>
<proteinExistence type="predicted"/>
<evidence type="ECO:0000313" key="1">
    <source>
        <dbReference type="EMBL" id="KAF7513808.1"/>
    </source>
</evidence>
<gene>
    <name evidence="1" type="ORF">GJ744_007859</name>
</gene>
<accession>A0A8H7EA19</accession>
<dbReference type="OrthoDB" id="10395625at2759"/>
<reference evidence="1" key="1">
    <citation type="submission" date="2020-02" db="EMBL/GenBank/DDBJ databases">
        <authorList>
            <person name="Palmer J.M."/>
        </authorList>
    </citation>
    <scope>NUCLEOTIDE SEQUENCE</scope>
    <source>
        <strain evidence="1">EPUS1.4</strain>
        <tissue evidence="1">Thallus</tissue>
    </source>
</reference>